<dbReference type="Proteomes" id="UP000287651">
    <property type="component" value="Unassembled WGS sequence"/>
</dbReference>
<feature type="non-terminal residue" evidence="1">
    <location>
        <position position="1"/>
    </location>
</feature>
<accession>A0A426WW38</accession>
<sequence>TGLPLAVASWTASPCGLAAGDSPLQAGHSRSCPRGCCHYGWPPLVGGLAVAGRPLARGALVAAGRPTRGLAVAMPGYPLQGLPSLRKCSKNV</sequence>
<organism evidence="1 2">
    <name type="scientific">Ensete ventricosum</name>
    <name type="common">Abyssinian banana</name>
    <name type="synonym">Musa ensete</name>
    <dbReference type="NCBI Taxonomy" id="4639"/>
    <lineage>
        <taxon>Eukaryota</taxon>
        <taxon>Viridiplantae</taxon>
        <taxon>Streptophyta</taxon>
        <taxon>Embryophyta</taxon>
        <taxon>Tracheophyta</taxon>
        <taxon>Spermatophyta</taxon>
        <taxon>Magnoliopsida</taxon>
        <taxon>Liliopsida</taxon>
        <taxon>Zingiberales</taxon>
        <taxon>Musaceae</taxon>
        <taxon>Ensete</taxon>
    </lineage>
</organism>
<dbReference type="AlphaFoldDB" id="A0A426WW38"/>
<evidence type="ECO:0000313" key="1">
    <source>
        <dbReference type="EMBL" id="RRT31466.1"/>
    </source>
</evidence>
<name>A0A426WW38_ENSVE</name>
<comment type="caution">
    <text evidence="1">The sequence shown here is derived from an EMBL/GenBank/DDBJ whole genome shotgun (WGS) entry which is preliminary data.</text>
</comment>
<evidence type="ECO:0000313" key="2">
    <source>
        <dbReference type="Proteomes" id="UP000287651"/>
    </source>
</evidence>
<gene>
    <name evidence="1" type="ORF">B296_00059070</name>
</gene>
<proteinExistence type="predicted"/>
<dbReference type="EMBL" id="AMZH03039340">
    <property type="protein sequence ID" value="RRT31466.1"/>
    <property type="molecule type" value="Genomic_DNA"/>
</dbReference>
<reference evidence="1 2" key="1">
    <citation type="journal article" date="2014" name="Agronomy (Basel)">
        <title>A Draft Genome Sequence for Ensete ventricosum, the Drought-Tolerant Tree Against Hunger.</title>
        <authorList>
            <person name="Harrison J."/>
            <person name="Moore K.A."/>
            <person name="Paszkiewicz K."/>
            <person name="Jones T."/>
            <person name="Grant M."/>
            <person name="Ambacheew D."/>
            <person name="Muzemil S."/>
            <person name="Studholme D.J."/>
        </authorList>
    </citation>
    <scope>NUCLEOTIDE SEQUENCE [LARGE SCALE GENOMIC DNA]</scope>
</reference>
<protein>
    <submittedName>
        <fullName evidence="1">Uncharacterized protein</fullName>
    </submittedName>
</protein>